<protein>
    <submittedName>
        <fullName evidence="1">Uncharacterized protein</fullName>
    </submittedName>
</protein>
<dbReference type="AlphaFoldDB" id="A0A218V1U5"/>
<evidence type="ECO:0000313" key="1">
    <source>
        <dbReference type="EMBL" id="OWK60004.1"/>
    </source>
</evidence>
<proteinExistence type="predicted"/>
<sequence length="80" mass="9027">MVTCNRMRDHTYQDLLTVLLLATNISIFLKASTSVSSDKAPRVVAEQTEAFIFKLEEKKIFTCLNPRTDCSEVTLCCPLL</sequence>
<dbReference type="EMBL" id="MUZQ01000068">
    <property type="protein sequence ID" value="OWK60004.1"/>
    <property type="molecule type" value="Genomic_DNA"/>
</dbReference>
<name>A0A218V1U5_9PASE</name>
<evidence type="ECO:0000313" key="2">
    <source>
        <dbReference type="Proteomes" id="UP000197619"/>
    </source>
</evidence>
<reference evidence="1 2" key="1">
    <citation type="submission" date="2017-05" db="EMBL/GenBank/DDBJ databases">
        <title>Genome of assembly of the Bengalese finch, Lonchura striata domestica.</title>
        <authorList>
            <person name="Colquitt B.M."/>
            <person name="Brainard M.S."/>
        </authorList>
    </citation>
    <scope>NUCLEOTIDE SEQUENCE [LARGE SCALE GENOMIC DNA]</scope>
    <source>
        <strain evidence="1">White83orange57</strain>
    </source>
</reference>
<organism evidence="1 2">
    <name type="scientific">Lonchura striata</name>
    <name type="common">white-rumped munia</name>
    <dbReference type="NCBI Taxonomy" id="40157"/>
    <lineage>
        <taxon>Eukaryota</taxon>
        <taxon>Metazoa</taxon>
        <taxon>Chordata</taxon>
        <taxon>Craniata</taxon>
        <taxon>Vertebrata</taxon>
        <taxon>Euteleostomi</taxon>
        <taxon>Archelosauria</taxon>
        <taxon>Archosauria</taxon>
        <taxon>Dinosauria</taxon>
        <taxon>Saurischia</taxon>
        <taxon>Theropoda</taxon>
        <taxon>Coelurosauria</taxon>
        <taxon>Aves</taxon>
        <taxon>Neognathae</taxon>
        <taxon>Neoaves</taxon>
        <taxon>Telluraves</taxon>
        <taxon>Australaves</taxon>
        <taxon>Passeriformes</taxon>
        <taxon>Passeroidea</taxon>
        <taxon>Estrildidae</taxon>
        <taxon>Estrildinae</taxon>
        <taxon>Lonchura</taxon>
    </lineage>
</organism>
<comment type="caution">
    <text evidence="1">The sequence shown here is derived from an EMBL/GenBank/DDBJ whole genome shotgun (WGS) entry which is preliminary data.</text>
</comment>
<dbReference type="Proteomes" id="UP000197619">
    <property type="component" value="Unassembled WGS sequence"/>
</dbReference>
<gene>
    <name evidence="1" type="ORF">RLOC_00006193</name>
</gene>
<keyword evidence="2" id="KW-1185">Reference proteome</keyword>
<accession>A0A218V1U5</accession>